<dbReference type="Proteomes" id="UP000050514">
    <property type="component" value="Unassembled WGS sequence"/>
</dbReference>
<dbReference type="OrthoDB" id="166136at2"/>
<dbReference type="AlphaFoldDB" id="A0A0N8GMZ4"/>
<dbReference type="RefSeq" id="WP_062158816.1">
    <property type="nucleotide sequence ID" value="NZ_DF967971.1"/>
</dbReference>
<dbReference type="STRING" id="360411.AC812_04930"/>
<reference evidence="1 2" key="1">
    <citation type="submission" date="2015-07" db="EMBL/GenBank/DDBJ databases">
        <title>Draft genome of Bellilinea caldifistulae DSM 17877.</title>
        <authorList>
            <person name="Hemp J."/>
            <person name="Ward L.M."/>
            <person name="Pace L.A."/>
            <person name="Fischer W.W."/>
        </authorList>
    </citation>
    <scope>NUCLEOTIDE SEQUENCE [LARGE SCALE GENOMIC DNA]</scope>
    <source>
        <strain evidence="1 2">GOMI-1</strain>
    </source>
</reference>
<sequence>MDKPICENCGDVIEGEAVWLKEPDGKPLRVCHDCANPEFGGLTADELDELIAFEAEVREREERKFEILFRLEGLPADDSLWVELRERLGVR</sequence>
<keyword evidence="2" id="KW-1185">Reference proteome</keyword>
<dbReference type="EMBL" id="LGHJ01000011">
    <property type="protein sequence ID" value="KPL76666.1"/>
    <property type="molecule type" value="Genomic_DNA"/>
</dbReference>
<organism evidence="1 2">
    <name type="scientific">Bellilinea caldifistulae</name>
    <dbReference type="NCBI Taxonomy" id="360411"/>
    <lineage>
        <taxon>Bacteria</taxon>
        <taxon>Bacillati</taxon>
        <taxon>Chloroflexota</taxon>
        <taxon>Anaerolineae</taxon>
        <taxon>Anaerolineales</taxon>
        <taxon>Anaerolineaceae</taxon>
        <taxon>Bellilinea</taxon>
    </lineage>
</organism>
<evidence type="ECO:0000313" key="1">
    <source>
        <dbReference type="EMBL" id="KPL76666.1"/>
    </source>
</evidence>
<comment type="caution">
    <text evidence="1">The sequence shown here is derived from an EMBL/GenBank/DDBJ whole genome shotgun (WGS) entry which is preliminary data.</text>
</comment>
<gene>
    <name evidence="1" type="ORF">AC812_04930</name>
</gene>
<name>A0A0N8GMZ4_9CHLR</name>
<evidence type="ECO:0000313" key="2">
    <source>
        <dbReference type="Proteomes" id="UP000050514"/>
    </source>
</evidence>
<accession>A0A0N8GMZ4</accession>
<protein>
    <submittedName>
        <fullName evidence="1">Uncharacterized protein</fullName>
    </submittedName>
</protein>
<proteinExistence type="predicted"/>